<feature type="transmembrane region" description="Helical" evidence="1">
    <location>
        <begin position="6"/>
        <end position="28"/>
    </location>
</feature>
<dbReference type="Gene3D" id="2.10.25.30">
    <property type="entry name" value="EGF-like, alliinase"/>
    <property type="match status" value="1"/>
</dbReference>
<proteinExistence type="predicted"/>
<reference evidence="3 4" key="1">
    <citation type="journal article" date="2022" name="G3 (Bethesda)">
        <title>Whole-genome sequence and methylome profiling of the almond [Prunus dulcis (Mill.) D.A. Webb] cultivar 'Nonpareil'.</title>
        <authorList>
            <person name="D'Amico-Willman K.M."/>
            <person name="Ouma W.Z."/>
            <person name="Meulia T."/>
            <person name="Sideli G.M."/>
            <person name="Gradziel T.M."/>
            <person name="Fresnedo-Ramirez J."/>
        </authorList>
    </citation>
    <scope>NUCLEOTIDE SEQUENCE [LARGE SCALE GENOMIC DNA]</scope>
    <source>
        <strain evidence="3">Clone GOH B32 T37-40</strain>
    </source>
</reference>
<sequence>MAKPQSSYLVCLAFSLVFNLLLISKLYVGREWELNWSRRAAEEAEYVAAISCSGHGRAYMDGNRYIFVVLGGSSKVW</sequence>
<organism evidence="3 4">
    <name type="scientific">Prunus dulcis</name>
    <name type="common">Almond</name>
    <name type="synonym">Amygdalus dulcis</name>
    <dbReference type="NCBI Taxonomy" id="3755"/>
    <lineage>
        <taxon>Eukaryota</taxon>
        <taxon>Viridiplantae</taxon>
        <taxon>Streptophyta</taxon>
        <taxon>Embryophyta</taxon>
        <taxon>Tracheophyta</taxon>
        <taxon>Spermatophyta</taxon>
        <taxon>Magnoliopsida</taxon>
        <taxon>eudicotyledons</taxon>
        <taxon>Gunneridae</taxon>
        <taxon>Pentapetalae</taxon>
        <taxon>rosids</taxon>
        <taxon>fabids</taxon>
        <taxon>Rosales</taxon>
        <taxon>Rosaceae</taxon>
        <taxon>Amygdaloideae</taxon>
        <taxon>Amygdaleae</taxon>
        <taxon>Prunus</taxon>
    </lineage>
</organism>
<accession>A0AAD4YL58</accession>
<keyword evidence="1" id="KW-0472">Membrane</keyword>
<dbReference type="Pfam" id="PF04863">
    <property type="entry name" value="EGF_alliinase"/>
    <property type="match status" value="1"/>
</dbReference>
<dbReference type="GO" id="GO:0016846">
    <property type="term" value="F:carbon-sulfur lyase activity"/>
    <property type="evidence" value="ECO:0007669"/>
    <property type="project" value="InterPro"/>
</dbReference>
<keyword evidence="1" id="KW-0812">Transmembrane</keyword>
<comment type="caution">
    <text evidence="3">The sequence shown here is derived from an EMBL/GenBank/DDBJ whole genome shotgun (WGS) entry which is preliminary data.</text>
</comment>
<evidence type="ECO:0000313" key="3">
    <source>
        <dbReference type="EMBL" id="KAI5312533.1"/>
    </source>
</evidence>
<dbReference type="InterPro" id="IPR006947">
    <property type="entry name" value="EGF_alliinase"/>
</dbReference>
<dbReference type="AlphaFoldDB" id="A0AAD4YL58"/>
<evidence type="ECO:0000313" key="4">
    <source>
        <dbReference type="Proteomes" id="UP001054821"/>
    </source>
</evidence>
<dbReference type="EMBL" id="JAJFAZ020000008">
    <property type="protein sequence ID" value="KAI5312533.1"/>
    <property type="molecule type" value="Genomic_DNA"/>
</dbReference>
<keyword evidence="1" id="KW-1133">Transmembrane helix</keyword>
<feature type="domain" description="Alliinase EGF-like" evidence="2">
    <location>
        <begin position="35"/>
        <end position="63"/>
    </location>
</feature>
<evidence type="ECO:0000259" key="2">
    <source>
        <dbReference type="Pfam" id="PF04863"/>
    </source>
</evidence>
<dbReference type="InterPro" id="IPR037029">
    <property type="entry name" value="Alliinase_N_sf"/>
</dbReference>
<name>A0AAD4YL58_PRUDU</name>
<protein>
    <recommendedName>
        <fullName evidence="2">Alliinase EGF-like domain-containing protein</fullName>
    </recommendedName>
</protein>
<gene>
    <name evidence="3" type="ORF">L3X38_041706</name>
</gene>
<dbReference type="Proteomes" id="UP001054821">
    <property type="component" value="Chromosome 8"/>
</dbReference>
<evidence type="ECO:0000256" key="1">
    <source>
        <dbReference type="SAM" id="Phobius"/>
    </source>
</evidence>
<keyword evidence="4" id="KW-1185">Reference proteome</keyword>